<evidence type="ECO:0000313" key="5">
    <source>
        <dbReference type="Proteomes" id="UP000472273"/>
    </source>
</evidence>
<evidence type="ECO:0000313" key="4">
    <source>
        <dbReference type="Ensembl" id="ENSPTXP00000024518.1"/>
    </source>
</evidence>
<dbReference type="GO" id="GO:0003682">
    <property type="term" value="F:chromatin binding"/>
    <property type="evidence" value="ECO:0007669"/>
    <property type="project" value="TreeGrafter"/>
</dbReference>
<organism evidence="4 5">
    <name type="scientific">Pseudonaja textilis</name>
    <name type="common">Eastern brown snake</name>
    <dbReference type="NCBI Taxonomy" id="8673"/>
    <lineage>
        <taxon>Eukaryota</taxon>
        <taxon>Metazoa</taxon>
        <taxon>Chordata</taxon>
        <taxon>Craniata</taxon>
        <taxon>Vertebrata</taxon>
        <taxon>Euteleostomi</taxon>
        <taxon>Lepidosauria</taxon>
        <taxon>Squamata</taxon>
        <taxon>Bifurcata</taxon>
        <taxon>Unidentata</taxon>
        <taxon>Episquamata</taxon>
        <taxon>Toxicofera</taxon>
        <taxon>Serpentes</taxon>
        <taxon>Colubroidea</taxon>
        <taxon>Elapidae</taxon>
        <taxon>Hydrophiinae</taxon>
        <taxon>Pseudonaja</taxon>
    </lineage>
</organism>
<dbReference type="PANTHER" id="PTHR11199:SF8">
    <property type="entry name" value="COHESIN SUBUNIT SA-3"/>
    <property type="match status" value="1"/>
</dbReference>
<feature type="region of interest" description="Disordered" evidence="2">
    <location>
        <begin position="1"/>
        <end position="76"/>
    </location>
</feature>
<feature type="compositionally biased region" description="Basic residues" evidence="2">
    <location>
        <begin position="54"/>
        <end position="66"/>
    </location>
</feature>
<dbReference type="Proteomes" id="UP000472273">
    <property type="component" value="Unplaced"/>
</dbReference>
<dbReference type="Ensembl" id="ENSPTXT00000025276.1">
    <property type="protein sequence ID" value="ENSPTXP00000024518.1"/>
    <property type="gene ID" value="ENSPTXG00000017069.1"/>
</dbReference>
<sequence length="275" mass="29641">MVLRHRQAPPRSPAASLSSSAGSAAEAAAESGEPGRGAGWDSGSDVEAESAVGRRAKRPVPKRARPRASGEAGSAGGQGLFEAVKAGRSALEPVVDEWLEGYLQDQAGGFVELMNFVVRACGCRGTVTLEMLGRLQNSEIIESLTEAFEEDSAEYPLMLNTPTWLRFRTGFCEFIAVLVRRAQHNVVYDEYLMDGLIAFLTGLSDSQVRAFRHTSTLAGRRVIGAKERPLWLSWSLGVVPVMCGPFFHSSYEADDGLGARGTECKLAERQCSATI</sequence>
<evidence type="ECO:0000259" key="3">
    <source>
        <dbReference type="Pfam" id="PF08514"/>
    </source>
</evidence>
<evidence type="ECO:0000256" key="1">
    <source>
        <dbReference type="ARBA" id="ARBA00005486"/>
    </source>
</evidence>
<accession>A0A670ZNX8</accession>
<name>A0A670ZNX8_PSETE</name>
<feature type="compositionally biased region" description="Low complexity" evidence="2">
    <location>
        <begin position="13"/>
        <end position="32"/>
    </location>
</feature>
<feature type="domain" description="STAG" evidence="3">
    <location>
        <begin position="154"/>
        <end position="219"/>
    </location>
</feature>
<dbReference type="GeneTree" id="ENSGT00950000182972"/>
<dbReference type="GO" id="GO:0000785">
    <property type="term" value="C:chromatin"/>
    <property type="evidence" value="ECO:0007669"/>
    <property type="project" value="TreeGrafter"/>
</dbReference>
<protein>
    <recommendedName>
        <fullName evidence="3">STAG domain-containing protein</fullName>
    </recommendedName>
</protein>
<dbReference type="Pfam" id="PF08514">
    <property type="entry name" value="STAG"/>
    <property type="match status" value="1"/>
</dbReference>
<proteinExistence type="inferred from homology"/>
<reference evidence="4" key="1">
    <citation type="submission" date="2025-08" db="UniProtKB">
        <authorList>
            <consortium name="Ensembl"/>
        </authorList>
    </citation>
    <scope>IDENTIFICATION</scope>
</reference>
<evidence type="ECO:0000256" key="2">
    <source>
        <dbReference type="SAM" id="MobiDB-lite"/>
    </source>
</evidence>
<dbReference type="OMA" id="RQCSATI"/>
<reference evidence="4" key="2">
    <citation type="submission" date="2025-09" db="UniProtKB">
        <authorList>
            <consortium name="Ensembl"/>
        </authorList>
    </citation>
    <scope>IDENTIFICATION</scope>
</reference>
<dbReference type="InterPro" id="IPR039662">
    <property type="entry name" value="Cohesin_Scc3/SA"/>
</dbReference>
<keyword evidence="5" id="KW-1185">Reference proteome</keyword>
<dbReference type="AlphaFoldDB" id="A0A670ZNX8"/>
<dbReference type="GO" id="GO:0034089">
    <property type="term" value="P:establishment of meiotic sister chromatid cohesion"/>
    <property type="evidence" value="ECO:0007669"/>
    <property type="project" value="TreeGrafter"/>
</dbReference>
<dbReference type="InterPro" id="IPR013721">
    <property type="entry name" value="STAG"/>
</dbReference>
<dbReference type="GO" id="GO:0030893">
    <property type="term" value="C:meiotic cohesin complex"/>
    <property type="evidence" value="ECO:0007669"/>
    <property type="project" value="TreeGrafter"/>
</dbReference>
<dbReference type="PANTHER" id="PTHR11199">
    <property type="entry name" value="STROMAL ANTIGEN"/>
    <property type="match status" value="1"/>
</dbReference>
<comment type="similarity">
    <text evidence="1">Belongs to the SCC3 family.</text>
</comment>
<dbReference type="GO" id="GO:0005634">
    <property type="term" value="C:nucleus"/>
    <property type="evidence" value="ECO:0007669"/>
    <property type="project" value="TreeGrafter"/>
</dbReference>